<dbReference type="Gene3D" id="3.30.70.330">
    <property type="match status" value="1"/>
</dbReference>
<proteinExistence type="inferred from homology"/>
<dbReference type="Pfam" id="PF00276">
    <property type="entry name" value="Ribosomal_L23"/>
    <property type="match status" value="1"/>
</dbReference>
<dbReference type="GO" id="GO:0044391">
    <property type="term" value="C:ribosomal subunit"/>
    <property type="evidence" value="ECO:0007669"/>
    <property type="project" value="UniProtKB-ARBA"/>
</dbReference>
<dbReference type="PANTHER" id="PTHR11620">
    <property type="entry name" value="60S RIBOSOMAL PROTEIN L23A"/>
    <property type="match status" value="1"/>
</dbReference>
<dbReference type="InterPro" id="IPR012678">
    <property type="entry name" value="Ribosomal_uL23/eL15/eS24_sf"/>
</dbReference>
<dbReference type="SUPFAM" id="SSF109640">
    <property type="entry name" value="KRAB domain (Kruppel-associated box)"/>
    <property type="match status" value="1"/>
</dbReference>
<dbReference type="GO" id="GO:0006355">
    <property type="term" value="P:regulation of DNA-templated transcription"/>
    <property type="evidence" value="ECO:0007669"/>
    <property type="project" value="InterPro"/>
</dbReference>
<dbReference type="eggNOG" id="KOG1721">
    <property type="taxonomic scope" value="Eukaryota"/>
</dbReference>
<dbReference type="Proteomes" id="UP000011518">
    <property type="component" value="Unassembled WGS sequence"/>
</dbReference>
<dbReference type="GO" id="GO:0003735">
    <property type="term" value="F:structural constituent of ribosome"/>
    <property type="evidence" value="ECO:0007669"/>
    <property type="project" value="InterPro"/>
</dbReference>
<keyword evidence="2" id="KW-0689">Ribosomal protein</keyword>
<dbReference type="HAMAP" id="MF_01369_A">
    <property type="entry name" value="Ribosomal_uL23_A"/>
    <property type="match status" value="1"/>
</dbReference>
<dbReference type="GO" id="GO:0006412">
    <property type="term" value="P:translation"/>
    <property type="evidence" value="ECO:0007669"/>
    <property type="project" value="InterPro"/>
</dbReference>
<evidence type="ECO:0000313" key="5">
    <source>
        <dbReference type="EMBL" id="ELW48891.1"/>
    </source>
</evidence>
<evidence type="ECO:0000259" key="4">
    <source>
        <dbReference type="PROSITE" id="PS50805"/>
    </source>
</evidence>
<evidence type="ECO:0000256" key="1">
    <source>
        <dbReference type="ARBA" id="ARBA00006700"/>
    </source>
</evidence>
<protein>
    <submittedName>
        <fullName evidence="5">Zinc finger protein 432</fullName>
    </submittedName>
</protein>
<dbReference type="InterPro" id="IPR012677">
    <property type="entry name" value="Nucleotide-bd_a/b_plait_sf"/>
</dbReference>
<dbReference type="SUPFAM" id="SSF54189">
    <property type="entry name" value="Ribosomal proteins S24e, L23 and L15e"/>
    <property type="match status" value="1"/>
</dbReference>
<dbReference type="InParanoid" id="L9JE75"/>
<organism evidence="5 6">
    <name type="scientific">Tupaia chinensis</name>
    <name type="common">Chinese tree shrew</name>
    <name type="synonym">Tupaia belangeri chinensis</name>
    <dbReference type="NCBI Taxonomy" id="246437"/>
    <lineage>
        <taxon>Eukaryota</taxon>
        <taxon>Metazoa</taxon>
        <taxon>Chordata</taxon>
        <taxon>Craniata</taxon>
        <taxon>Vertebrata</taxon>
        <taxon>Euteleostomi</taxon>
        <taxon>Mammalia</taxon>
        <taxon>Eutheria</taxon>
        <taxon>Euarchontoglires</taxon>
        <taxon>Scandentia</taxon>
        <taxon>Tupaiidae</taxon>
        <taxon>Tupaia</taxon>
    </lineage>
</organism>
<dbReference type="InterPro" id="IPR001909">
    <property type="entry name" value="KRAB"/>
</dbReference>
<name>L9JE75_TUPCH</name>
<dbReference type="CDD" id="cd07765">
    <property type="entry name" value="KRAB_A-box"/>
    <property type="match status" value="1"/>
</dbReference>
<gene>
    <name evidence="5" type="ORF">TREES_T100017993</name>
</gene>
<dbReference type="InterPro" id="IPR013025">
    <property type="entry name" value="Ribosomal_uL23-like"/>
</dbReference>
<comment type="similarity">
    <text evidence="1">Belongs to the universal ribosomal protein uL23 family.</text>
</comment>
<dbReference type="Gene3D" id="6.10.140.140">
    <property type="match status" value="1"/>
</dbReference>
<sequence>MVFLQESLTLEDVAVEFTCEEWQLLDPAQKDLYRDVMLENYGNLVSLGYQYRKPDVFSKLERGEEPWAVEDEIQSQVCPENGKDNHLHGQLKDQRILKCIEQYHEHNTFANIIPQSRSHCPTKKNHGTFELNVKAMKSHVSLVNQNKDSGIKNSIKFNGDEKSFLHGKCEEFNSAVKFPTSGKANSNKSQLIKHQITHEIEKTHVCKERPRRNKFDHYAIIKFTLTTESAMKKIEDNNTLVFIMDVKANKHQIRQAVKKLCDVDVAKVNTLIRPDGEEKADVRLDPDYDALDVANKIGII</sequence>
<reference evidence="6" key="2">
    <citation type="journal article" date="2013" name="Nat. Commun.">
        <title>Genome of the Chinese tree shrew.</title>
        <authorList>
            <person name="Fan Y."/>
            <person name="Huang Z.Y."/>
            <person name="Cao C.C."/>
            <person name="Chen C.S."/>
            <person name="Chen Y.X."/>
            <person name="Fan D.D."/>
            <person name="He J."/>
            <person name="Hou H.L."/>
            <person name="Hu L."/>
            <person name="Hu X.T."/>
            <person name="Jiang X.T."/>
            <person name="Lai R."/>
            <person name="Lang Y.S."/>
            <person name="Liang B."/>
            <person name="Liao S.G."/>
            <person name="Mu D."/>
            <person name="Ma Y.Y."/>
            <person name="Niu Y.Y."/>
            <person name="Sun X.Q."/>
            <person name="Xia J.Q."/>
            <person name="Xiao J."/>
            <person name="Xiong Z.Q."/>
            <person name="Xu L."/>
            <person name="Yang L."/>
            <person name="Zhang Y."/>
            <person name="Zhao W."/>
            <person name="Zhao X.D."/>
            <person name="Zheng Y.T."/>
            <person name="Zhou J.M."/>
            <person name="Zhu Y.B."/>
            <person name="Zhang G.J."/>
            <person name="Wang J."/>
            <person name="Yao Y.G."/>
        </authorList>
    </citation>
    <scope>NUCLEOTIDE SEQUENCE [LARGE SCALE GENOMIC DNA]</scope>
</reference>
<evidence type="ECO:0000313" key="6">
    <source>
        <dbReference type="Proteomes" id="UP000011518"/>
    </source>
</evidence>
<keyword evidence="3" id="KW-0687">Ribonucleoprotein</keyword>
<keyword evidence="6" id="KW-1185">Reference proteome</keyword>
<dbReference type="EMBL" id="KB321018">
    <property type="protein sequence ID" value="ELW48891.1"/>
    <property type="molecule type" value="Genomic_DNA"/>
</dbReference>
<evidence type="ECO:0000256" key="2">
    <source>
        <dbReference type="ARBA" id="ARBA00022980"/>
    </source>
</evidence>
<dbReference type="FunFam" id="3.30.70.330:FF:000082">
    <property type="entry name" value="60S ribosomal protein L23a"/>
    <property type="match status" value="1"/>
</dbReference>
<dbReference type="AlphaFoldDB" id="L9JE75"/>
<accession>L9JE75</accession>
<dbReference type="SMART" id="SM00349">
    <property type="entry name" value="KRAB"/>
    <property type="match status" value="1"/>
</dbReference>
<dbReference type="Pfam" id="PF01352">
    <property type="entry name" value="KRAB"/>
    <property type="match status" value="1"/>
</dbReference>
<dbReference type="InterPro" id="IPR036051">
    <property type="entry name" value="KRAB_dom_sf"/>
</dbReference>
<dbReference type="PROSITE" id="PS50805">
    <property type="entry name" value="KRAB"/>
    <property type="match status" value="1"/>
</dbReference>
<reference evidence="6" key="1">
    <citation type="submission" date="2012-07" db="EMBL/GenBank/DDBJ databases">
        <title>Genome of the Chinese tree shrew, a rising model animal genetically related to primates.</title>
        <authorList>
            <person name="Zhang G."/>
            <person name="Fan Y."/>
            <person name="Yao Y."/>
            <person name="Huang Z."/>
        </authorList>
    </citation>
    <scope>NUCLEOTIDE SEQUENCE [LARGE SCALE GENOMIC DNA]</scope>
</reference>
<feature type="domain" description="KRAB" evidence="4">
    <location>
        <begin position="8"/>
        <end position="79"/>
    </location>
</feature>
<evidence type="ECO:0000256" key="3">
    <source>
        <dbReference type="ARBA" id="ARBA00023274"/>
    </source>
</evidence>
<dbReference type="NCBIfam" id="NF011118">
    <property type="entry name" value="PRK14548.1"/>
    <property type="match status" value="1"/>
</dbReference>